<evidence type="ECO:0000256" key="3">
    <source>
        <dbReference type="ARBA" id="ARBA00023237"/>
    </source>
</evidence>
<dbReference type="Pfam" id="PF00691">
    <property type="entry name" value="OmpA"/>
    <property type="match status" value="1"/>
</dbReference>
<dbReference type="PANTHER" id="PTHR30329:SF21">
    <property type="entry name" value="LIPOPROTEIN YIAD-RELATED"/>
    <property type="match status" value="1"/>
</dbReference>
<evidence type="ECO:0000256" key="1">
    <source>
        <dbReference type="ARBA" id="ARBA00004442"/>
    </source>
</evidence>
<feature type="chain" id="PRO_5001757587" evidence="5">
    <location>
        <begin position="27"/>
        <end position="186"/>
    </location>
</feature>
<dbReference type="PATRIC" id="fig|1232683.4.peg.1352"/>
<keyword evidence="5" id="KW-0732">Signal</keyword>
<protein>
    <submittedName>
        <fullName evidence="7">Outer membrane protein A</fullName>
    </submittedName>
</protein>
<dbReference type="GO" id="GO:0009279">
    <property type="term" value="C:cell outer membrane"/>
    <property type="evidence" value="ECO:0007669"/>
    <property type="project" value="UniProtKB-SubCell"/>
</dbReference>
<evidence type="ECO:0000256" key="2">
    <source>
        <dbReference type="ARBA" id="ARBA00023136"/>
    </source>
</evidence>
<dbReference type="AlphaFoldDB" id="A0A081G113"/>
<dbReference type="eggNOG" id="COG2885">
    <property type="taxonomic scope" value="Bacteria"/>
</dbReference>
<dbReference type="PROSITE" id="PS51123">
    <property type="entry name" value="OMPA_2"/>
    <property type="match status" value="1"/>
</dbReference>
<organism evidence="7 8">
    <name type="scientific">Marinobacterium lacunae</name>
    <dbReference type="NCBI Taxonomy" id="1232683"/>
    <lineage>
        <taxon>Bacteria</taxon>
        <taxon>Pseudomonadati</taxon>
        <taxon>Pseudomonadota</taxon>
        <taxon>Gammaproteobacteria</taxon>
        <taxon>Oceanospirillales</taxon>
        <taxon>Oceanospirillaceae</taxon>
        <taxon>Marinobacterium</taxon>
    </lineage>
</organism>
<accession>A0A081G113</accession>
<dbReference type="SUPFAM" id="SSF103088">
    <property type="entry name" value="OmpA-like"/>
    <property type="match status" value="1"/>
</dbReference>
<keyword evidence="8" id="KW-1185">Reference proteome</keyword>
<comment type="subcellular location">
    <subcellularLocation>
        <location evidence="1">Cell outer membrane</location>
    </subcellularLocation>
</comment>
<dbReference type="Proteomes" id="UP000028252">
    <property type="component" value="Unassembled WGS sequence"/>
</dbReference>
<evidence type="ECO:0000313" key="7">
    <source>
        <dbReference type="EMBL" id="KEA64468.1"/>
    </source>
</evidence>
<sequence length="186" mass="20190">MIRTAATLGSALLLLGLSGCTVYSGAVNTFGPDKPVSDVAANTDGELLLSKEPPPFCPAPVAAADDFDKVDKAMPAAPIYKLVYFKFDSDELTEQSRRDAEEIYQEVLKREAPEVLVTGHTDTSGSAALNDALSKRRAEAVREDLIEIGVDADTIRTYYKGESEPLIDTGDGVKELRNRRVEINVR</sequence>
<proteinExistence type="predicted"/>
<keyword evidence="2 4" id="KW-0472">Membrane</keyword>
<evidence type="ECO:0000256" key="4">
    <source>
        <dbReference type="PROSITE-ProRule" id="PRU00473"/>
    </source>
</evidence>
<evidence type="ECO:0000259" key="6">
    <source>
        <dbReference type="PROSITE" id="PS51123"/>
    </source>
</evidence>
<dbReference type="InterPro" id="IPR036737">
    <property type="entry name" value="OmpA-like_sf"/>
</dbReference>
<feature type="domain" description="OmpA-like" evidence="6">
    <location>
        <begin position="72"/>
        <end position="186"/>
    </location>
</feature>
<name>A0A081G113_9GAMM</name>
<evidence type="ECO:0000313" key="8">
    <source>
        <dbReference type="Proteomes" id="UP000028252"/>
    </source>
</evidence>
<feature type="signal peptide" evidence="5">
    <location>
        <begin position="1"/>
        <end position="26"/>
    </location>
</feature>
<dbReference type="CDD" id="cd07185">
    <property type="entry name" value="OmpA_C-like"/>
    <property type="match status" value="1"/>
</dbReference>
<keyword evidence="3" id="KW-0998">Cell outer membrane</keyword>
<dbReference type="OrthoDB" id="9782229at2"/>
<dbReference type="PRINTS" id="PR01021">
    <property type="entry name" value="OMPADOMAIN"/>
</dbReference>
<dbReference type="Gene3D" id="3.30.1330.60">
    <property type="entry name" value="OmpA-like domain"/>
    <property type="match status" value="1"/>
</dbReference>
<evidence type="ECO:0000256" key="5">
    <source>
        <dbReference type="SAM" id="SignalP"/>
    </source>
</evidence>
<dbReference type="PROSITE" id="PS51257">
    <property type="entry name" value="PROKAR_LIPOPROTEIN"/>
    <property type="match status" value="1"/>
</dbReference>
<dbReference type="EMBL" id="JMQN01000016">
    <property type="protein sequence ID" value="KEA64468.1"/>
    <property type="molecule type" value="Genomic_DNA"/>
</dbReference>
<dbReference type="InterPro" id="IPR006665">
    <property type="entry name" value="OmpA-like"/>
</dbReference>
<dbReference type="PANTHER" id="PTHR30329">
    <property type="entry name" value="STATOR ELEMENT OF FLAGELLAR MOTOR COMPLEX"/>
    <property type="match status" value="1"/>
</dbReference>
<gene>
    <name evidence="7" type="ORF">ADIMK_1372</name>
</gene>
<dbReference type="STRING" id="1232683.ADIMK_1372"/>
<reference evidence="7 8" key="1">
    <citation type="submission" date="2014-04" db="EMBL/GenBank/DDBJ databases">
        <title>Marinobacterium kochiensis sp. nov., isolated from sediment sample collected from Kochi backwaters in Kerala, India.</title>
        <authorList>
            <person name="Singh A."/>
            <person name="Pinnaka A.K."/>
        </authorList>
    </citation>
    <scope>NUCLEOTIDE SEQUENCE [LARGE SCALE GENOMIC DNA]</scope>
    <source>
        <strain evidence="7 8">AK27</strain>
    </source>
</reference>
<comment type="caution">
    <text evidence="7">The sequence shown here is derived from an EMBL/GenBank/DDBJ whole genome shotgun (WGS) entry which is preliminary data.</text>
</comment>
<dbReference type="RefSeq" id="WP_036185479.1">
    <property type="nucleotide sequence ID" value="NZ_JMQN01000016.1"/>
</dbReference>
<dbReference type="InterPro" id="IPR050330">
    <property type="entry name" value="Bact_OuterMem_StrucFunc"/>
</dbReference>
<dbReference type="InterPro" id="IPR006664">
    <property type="entry name" value="OMP_bac"/>
</dbReference>